<evidence type="ECO:0000313" key="1">
    <source>
        <dbReference type="EMBL" id="DAD89668.1"/>
    </source>
</evidence>
<dbReference type="EMBL" id="BK015066">
    <property type="protein sequence ID" value="DAD89668.1"/>
    <property type="molecule type" value="Genomic_DNA"/>
</dbReference>
<organism evidence="1">
    <name type="scientific">Siphoviridae sp. ctnFo11</name>
    <dbReference type="NCBI Taxonomy" id="2826454"/>
    <lineage>
        <taxon>Viruses</taxon>
        <taxon>Duplodnaviria</taxon>
        <taxon>Heunggongvirae</taxon>
        <taxon>Uroviricota</taxon>
        <taxon>Caudoviricetes</taxon>
    </lineage>
</organism>
<name>A0A8S5N5H0_9CAUD</name>
<accession>A0A8S5N5H0</accession>
<sequence length="75" mass="9117">MLFVIQLCKYNRIYLLHYNNLHFLRIASITFSSRLYTLNVYNQSFVNYFSINLKRCLSLNIKLKSKWKTNENSFI</sequence>
<proteinExistence type="predicted"/>
<reference evidence="1" key="1">
    <citation type="journal article" date="2021" name="Proc. Natl. Acad. Sci. U.S.A.">
        <title>A Catalog of Tens of Thousands of Viruses from Human Metagenomes Reveals Hidden Associations with Chronic Diseases.</title>
        <authorList>
            <person name="Tisza M.J."/>
            <person name="Buck C.B."/>
        </authorList>
    </citation>
    <scope>NUCLEOTIDE SEQUENCE</scope>
    <source>
        <strain evidence="1">CtnFo11</strain>
    </source>
</reference>
<protein>
    <submittedName>
        <fullName evidence="1">Uncharacterized protein</fullName>
    </submittedName>
</protein>